<reference evidence="2" key="2">
    <citation type="submission" date="2013-04" db="UniProtKB">
        <authorList>
            <consortium name="EnsemblPlants"/>
        </authorList>
    </citation>
    <scope>IDENTIFICATION</scope>
</reference>
<keyword evidence="1" id="KW-0472">Membrane</keyword>
<proteinExistence type="predicted"/>
<protein>
    <submittedName>
        <fullName evidence="2">Uncharacterized protein</fullName>
    </submittedName>
</protein>
<evidence type="ECO:0000313" key="2">
    <source>
        <dbReference type="EnsemblPlants" id="OB06G33040.1"/>
    </source>
</evidence>
<dbReference type="EnsemblPlants" id="OB06G33040.1">
    <property type="protein sequence ID" value="OB06G33040.1"/>
    <property type="gene ID" value="OB06G33040"/>
</dbReference>
<dbReference type="AlphaFoldDB" id="J3MH10"/>
<keyword evidence="3" id="KW-1185">Reference proteome</keyword>
<dbReference type="HOGENOM" id="CLU_2337027_0_0_1"/>
<sequence>MKGLSGPKLLVVHPSSNKTVGGAGSAAMAVLGSRRRMWAVLFLAGFACVSLGTMLCAARDHPAPPVAGRRMAVSVSAEVGGGGFMHIYNLFIVVLPYM</sequence>
<dbReference type="Gramene" id="OB06G33040.1">
    <property type="protein sequence ID" value="OB06G33040.1"/>
    <property type="gene ID" value="OB06G33040"/>
</dbReference>
<organism evidence="2">
    <name type="scientific">Oryza brachyantha</name>
    <name type="common">malo sina</name>
    <dbReference type="NCBI Taxonomy" id="4533"/>
    <lineage>
        <taxon>Eukaryota</taxon>
        <taxon>Viridiplantae</taxon>
        <taxon>Streptophyta</taxon>
        <taxon>Embryophyta</taxon>
        <taxon>Tracheophyta</taxon>
        <taxon>Spermatophyta</taxon>
        <taxon>Magnoliopsida</taxon>
        <taxon>Liliopsida</taxon>
        <taxon>Poales</taxon>
        <taxon>Poaceae</taxon>
        <taxon>BOP clade</taxon>
        <taxon>Oryzoideae</taxon>
        <taxon>Oryzeae</taxon>
        <taxon>Oryzinae</taxon>
        <taxon>Oryza</taxon>
    </lineage>
</organism>
<feature type="transmembrane region" description="Helical" evidence="1">
    <location>
        <begin position="79"/>
        <end position="97"/>
    </location>
</feature>
<accession>J3MH10</accession>
<evidence type="ECO:0000313" key="3">
    <source>
        <dbReference type="Proteomes" id="UP000006038"/>
    </source>
</evidence>
<dbReference type="Proteomes" id="UP000006038">
    <property type="component" value="Chromosome 6"/>
</dbReference>
<feature type="transmembrane region" description="Helical" evidence="1">
    <location>
        <begin position="37"/>
        <end position="58"/>
    </location>
</feature>
<keyword evidence="1" id="KW-1133">Transmembrane helix</keyword>
<evidence type="ECO:0000256" key="1">
    <source>
        <dbReference type="SAM" id="Phobius"/>
    </source>
</evidence>
<reference evidence="2" key="1">
    <citation type="journal article" date="2013" name="Nat. Commun.">
        <title>Whole-genome sequencing of Oryza brachyantha reveals mechanisms underlying Oryza genome evolution.</title>
        <authorList>
            <person name="Chen J."/>
            <person name="Huang Q."/>
            <person name="Gao D."/>
            <person name="Wang J."/>
            <person name="Lang Y."/>
            <person name="Liu T."/>
            <person name="Li B."/>
            <person name="Bai Z."/>
            <person name="Luis Goicoechea J."/>
            <person name="Liang C."/>
            <person name="Chen C."/>
            <person name="Zhang W."/>
            <person name="Sun S."/>
            <person name="Liao Y."/>
            <person name="Zhang X."/>
            <person name="Yang L."/>
            <person name="Song C."/>
            <person name="Wang M."/>
            <person name="Shi J."/>
            <person name="Liu G."/>
            <person name="Liu J."/>
            <person name="Zhou H."/>
            <person name="Zhou W."/>
            <person name="Yu Q."/>
            <person name="An N."/>
            <person name="Chen Y."/>
            <person name="Cai Q."/>
            <person name="Wang B."/>
            <person name="Liu B."/>
            <person name="Min J."/>
            <person name="Huang Y."/>
            <person name="Wu H."/>
            <person name="Li Z."/>
            <person name="Zhang Y."/>
            <person name="Yin Y."/>
            <person name="Song W."/>
            <person name="Jiang J."/>
            <person name="Jackson S.A."/>
            <person name="Wing R.A."/>
            <person name="Wang J."/>
            <person name="Chen M."/>
        </authorList>
    </citation>
    <scope>NUCLEOTIDE SEQUENCE [LARGE SCALE GENOMIC DNA]</scope>
    <source>
        <strain evidence="2">cv. IRGC 101232</strain>
    </source>
</reference>
<name>J3MH10_ORYBR</name>
<keyword evidence="1" id="KW-0812">Transmembrane</keyword>